<reference evidence="2" key="1">
    <citation type="submission" date="2019-11" db="UniProtKB">
        <authorList>
            <consortium name="WormBaseParasite"/>
        </authorList>
    </citation>
    <scope>IDENTIFICATION</scope>
</reference>
<dbReference type="InterPro" id="IPR035940">
    <property type="entry name" value="CAP_sf"/>
</dbReference>
<proteinExistence type="predicted"/>
<dbReference type="PANTHER" id="PTHR10334">
    <property type="entry name" value="CYSTEINE-RICH SECRETORY PROTEIN-RELATED"/>
    <property type="match status" value="1"/>
</dbReference>
<sequence>MQWTANCTDQKPNSTLLPNHTNIAVTWTQDLSINPTYDGAMNVFSNPFNNYNYETNTCKRNCRLYIQYVWANTTEVGCGMTQCNKRNGNAVTPITVVACVYHPAGNIPGLRPYANGTRCSACPQGFFCYRNQCTNDTSLLPNTTTTPTTSTTISTPTAAATNTATNTTTSTTTSTAVSSTTAATNTATNTTTTDIGTSTSVATTMTSISSPASIQGILFYSLLKLLTST</sequence>
<dbReference type="InterPro" id="IPR001283">
    <property type="entry name" value="CRISP-related"/>
</dbReference>
<organism evidence="2">
    <name type="scientific">Mesocestoides corti</name>
    <name type="common">Flatworm</name>
    <dbReference type="NCBI Taxonomy" id="53468"/>
    <lineage>
        <taxon>Eukaryota</taxon>
        <taxon>Metazoa</taxon>
        <taxon>Spiralia</taxon>
        <taxon>Lophotrochozoa</taxon>
        <taxon>Platyhelminthes</taxon>
        <taxon>Cestoda</taxon>
        <taxon>Eucestoda</taxon>
        <taxon>Cyclophyllidea</taxon>
        <taxon>Mesocestoididae</taxon>
        <taxon>Mesocestoides</taxon>
    </lineage>
</organism>
<dbReference type="SMART" id="SM00198">
    <property type="entry name" value="SCP"/>
    <property type="match status" value="1"/>
</dbReference>
<dbReference type="AlphaFoldDB" id="A0A5K3ER43"/>
<accession>A0A5K3ER43</accession>
<name>A0A5K3ER43_MESCO</name>
<dbReference type="WBParaSite" id="MCU_002084-RA">
    <property type="protein sequence ID" value="MCU_002084-RA"/>
    <property type="gene ID" value="MCU_002084"/>
</dbReference>
<evidence type="ECO:0000313" key="2">
    <source>
        <dbReference type="WBParaSite" id="MCU_002084-RA"/>
    </source>
</evidence>
<evidence type="ECO:0000259" key="1">
    <source>
        <dbReference type="SMART" id="SM00198"/>
    </source>
</evidence>
<dbReference type="InterPro" id="IPR014044">
    <property type="entry name" value="CAP_dom"/>
</dbReference>
<protein>
    <submittedName>
        <fullName evidence="2">SCP domain-containing protein</fullName>
    </submittedName>
</protein>
<feature type="domain" description="SCP" evidence="1">
    <location>
        <begin position="10"/>
        <end position="109"/>
    </location>
</feature>
<dbReference type="SUPFAM" id="SSF55797">
    <property type="entry name" value="PR-1-like"/>
    <property type="match status" value="1"/>
</dbReference>
<dbReference type="Gene3D" id="3.40.33.10">
    <property type="entry name" value="CAP"/>
    <property type="match status" value="1"/>
</dbReference>